<dbReference type="Pfam" id="PF09924">
    <property type="entry name" value="LPG_synthase_C"/>
    <property type="match status" value="1"/>
</dbReference>
<comment type="subcellular location">
    <subcellularLocation>
        <location evidence="1">Cell membrane</location>
        <topology evidence="1">Multi-pass membrane protein</topology>
    </subcellularLocation>
</comment>
<feature type="transmembrane region" description="Helical" evidence="7">
    <location>
        <begin position="107"/>
        <end position="125"/>
    </location>
</feature>
<dbReference type="GO" id="GO:0016755">
    <property type="term" value="F:aminoacyltransferase activity"/>
    <property type="evidence" value="ECO:0007669"/>
    <property type="project" value="TreeGrafter"/>
</dbReference>
<evidence type="ECO:0000256" key="4">
    <source>
        <dbReference type="ARBA" id="ARBA00022989"/>
    </source>
</evidence>
<sequence>MRFWRALKPALYAAAPLTAALLTLGAGVMLLASGATPSEPHRFMRLMEITPVYLIEVSHFASSVMGLELVMLAFGLRARLDAAWVATMAALLIAAPLALLKGFNWEETAVLVTIAVLLAPFHGAFPRPARLSRMEVTPGWLLSAFCALVGAGLLGLWSFQHADYADQAWWRVMVDADAARAIRAWVGAALALFAFGVWRLLASAATPPVVGEADPEFARVRAILAKAEVAEPGSNLALLGDKRFLFSSSGDSFLMFGVRGRTWMALGAPVGRRDERMELLWRFRELADSHAARPGIYGLGAEDLPDIVELGFSIQKVGESAAVPLETFSIEGRKRGNLRRAWRKAAEEGATFEILQGEAVIALIPQLQAISDQWLAHHAGGEKGFSMGGFWPGYVAEFPVAVVRIYGTVVAFATLWTTAAHSAFSMDLMRYADEAPKNIMDYLFVELIAWGREQGYQAFEFGMAPLAGLDDRPLAPIMSRVGNLLFERGEEIYNFQGVRRYKDKYDPLWQPRYIAGPHKWVIPLLLAEVGLLSSGGVSGLAKRPRRPEEMRELPRAA</sequence>
<gene>
    <name evidence="9" type="ORF">DJ021_02965</name>
</gene>
<dbReference type="RefSeq" id="WP_111456124.1">
    <property type="nucleotide sequence ID" value="NZ_QFYP01000001.1"/>
</dbReference>
<feature type="region of interest" description="Disordered" evidence="6">
    <location>
        <begin position="536"/>
        <end position="557"/>
    </location>
</feature>
<evidence type="ECO:0000259" key="8">
    <source>
        <dbReference type="Pfam" id="PF09924"/>
    </source>
</evidence>
<evidence type="ECO:0000256" key="5">
    <source>
        <dbReference type="ARBA" id="ARBA00023136"/>
    </source>
</evidence>
<protein>
    <submittedName>
        <fullName evidence="9">Oxacillin resistance protein FmtC</fullName>
    </submittedName>
</protein>
<dbReference type="EMBL" id="QFYP01000001">
    <property type="protein sequence ID" value="RAK58831.1"/>
    <property type="molecule type" value="Genomic_DNA"/>
</dbReference>
<feature type="domain" description="Phosphatidylglycerol lysyltransferase C-terminal" evidence="8">
    <location>
        <begin position="221"/>
        <end position="515"/>
    </location>
</feature>
<dbReference type="GO" id="GO:0005886">
    <property type="term" value="C:plasma membrane"/>
    <property type="evidence" value="ECO:0007669"/>
    <property type="project" value="UniProtKB-SubCell"/>
</dbReference>
<dbReference type="AlphaFoldDB" id="A0A328AXF2"/>
<keyword evidence="3 7" id="KW-0812">Transmembrane</keyword>
<reference evidence="10" key="1">
    <citation type="submission" date="2018-05" db="EMBL/GenBank/DDBJ databases">
        <authorList>
            <person name="Li X."/>
        </authorList>
    </citation>
    <scope>NUCLEOTIDE SEQUENCE [LARGE SCALE GENOMIC DNA]</scope>
    <source>
        <strain evidence="10">HKS-05</strain>
    </source>
</reference>
<proteinExistence type="predicted"/>
<name>A0A328AXF2_9CAUL</name>
<evidence type="ECO:0000256" key="2">
    <source>
        <dbReference type="ARBA" id="ARBA00022475"/>
    </source>
</evidence>
<dbReference type="InterPro" id="IPR051211">
    <property type="entry name" value="PG_lysyltransferase"/>
</dbReference>
<evidence type="ECO:0000313" key="10">
    <source>
        <dbReference type="Proteomes" id="UP000249842"/>
    </source>
</evidence>
<dbReference type="OrthoDB" id="145485at2"/>
<dbReference type="Proteomes" id="UP000249842">
    <property type="component" value="Unassembled WGS sequence"/>
</dbReference>
<feature type="transmembrane region" description="Helical" evidence="7">
    <location>
        <begin position="82"/>
        <end position="100"/>
    </location>
</feature>
<keyword evidence="5 7" id="KW-0472">Membrane</keyword>
<evidence type="ECO:0000256" key="3">
    <source>
        <dbReference type="ARBA" id="ARBA00022692"/>
    </source>
</evidence>
<feature type="transmembrane region" description="Helical" evidence="7">
    <location>
        <begin position="180"/>
        <end position="201"/>
    </location>
</feature>
<dbReference type="GO" id="GO:0055091">
    <property type="term" value="P:phospholipid homeostasis"/>
    <property type="evidence" value="ECO:0007669"/>
    <property type="project" value="TreeGrafter"/>
</dbReference>
<dbReference type="InterPro" id="IPR024320">
    <property type="entry name" value="LPG_synthase_C"/>
</dbReference>
<evidence type="ECO:0000313" key="9">
    <source>
        <dbReference type="EMBL" id="RAK58831.1"/>
    </source>
</evidence>
<dbReference type="SUPFAM" id="SSF55729">
    <property type="entry name" value="Acyl-CoA N-acyltransferases (Nat)"/>
    <property type="match status" value="1"/>
</dbReference>
<comment type="caution">
    <text evidence="9">The sequence shown here is derived from an EMBL/GenBank/DDBJ whole genome shotgun (WGS) entry which is preliminary data.</text>
</comment>
<dbReference type="InterPro" id="IPR016181">
    <property type="entry name" value="Acyl_CoA_acyltransferase"/>
</dbReference>
<feature type="transmembrane region" description="Helical" evidence="7">
    <location>
        <begin position="53"/>
        <end position="76"/>
    </location>
</feature>
<dbReference type="PANTHER" id="PTHR34697">
    <property type="entry name" value="PHOSPHATIDYLGLYCEROL LYSYLTRANSFERASE"/>
    <property type="match status" value="1"/>
</dbReference>
<feature type="transmembrane region" description="Helical" evidence="7">
    <location>
        <begin position="12"/>
        <end position="32"/>
    </location>
</feature>
<feature type="compositionally biased region" description="Basic and acidic residues" evidence="6">
    <location>
        <begin position="546"/>
        <end position="557"/>
    </location>
</feature>
<accession>A0A328AXF2</accession>
<keyword evidence="10" id="KW-1185">Reference proteome</keyword>
<organism evidence="9 10">
    <name type="scientific">Phenylobacterium hankyongense</name>
    <dbReference type="NCBI Taxonomy" id="1813876"/>
    <lineage>
        <taxon>Bacteria</taxon>
        <taxon>Pseudomonadati</taxon>
        <taxon>Pseudomonadota</taxon>
        <taxon>Alphaproteobacteria</taxon>
        <taxon>Caulobacterales</taxon>
        <taxon>Caulobacteraceae</taxon>
        <taxon>Phenylobacterium</taxon>
    </lineage>
</organism>
<keyword evidence="2" id="KW-1003">Cell membrane</keyword>
<evidence type="ECO:0000256" key="7">
    <source>
        <dbReference type="SAM" id="Phobius"/>
    </source>
</evidence>
<feature type="transmembrane region" description="Helical" evidence="7">
    <location>
        <begin position="137"/>
        <end position="159"/>
    </location>
</feature>
<evidence type="ECO:0000256" key="6">
    <source>
        <dbReference type="SAM" id="MobiDB-lite"/>
    </source>
</evidence>
<evidence type="ECO:0000256" key="1">
    <source>
        <dbReference type="ARBA" id="ARBA00004651"/>
    </source>
</evidence>
<dbReference type="PANTHER" id="PTHR34697:SF2">
    <property type="entry name" value="PHOSPHATIDYLGLYCEROL LYSYLTRANSFERASE"/>
    <property type="match status" value="1"/>
</dbReference>
<keyword evidence="4 7" id="KW-1133">Transmembrane helix</keyword>